<protein>
    <submittedName>
        <fullName evidence="2">Uncharacterized protein</fullName>
    </submittedName>
</protein>
<evidence type="ECO:0000313" key="2">
    <source>
        <dbReference type="EMBL" id="MBA8806038.1"/>
    </source>
</evidence>
<gene>
    <name evidence="2" type="ORF">FB382_004389</name>
    <name evidence="3" type="ORF">FB382_004401</name>
</gene>
<dbReference type="Proteomes" id="UP000580910">
    <property type="component" value="Unassembled WGS sequence"/>
</dbReference>
<evidence type="ECO:0000313" key="3">
    <source>
        <dbReference type="EMBL" id="MBA8806049.1"/>
    </source>
</evidence>
<name>A0A7W3PBT7_9ACTN</name>
<dbReference type="AlphaFoldDB" id="A0A7W3PBT7"/>
<organism evidence="2 4">
    <name type="scientific">Nocardioides ginsengisegetis</name>
    <dbReference type="NCBI Taxonomy" id="661491"/>
    <lineage>
        <taxon>Bacteria</taxon>
        <taxon>Bacillati</taxon>
        <taxon>Actinomycetota</taxon>
        <taxon>Actinomycetes</taxon>
        <taxon>Propionibacteriales</taxon>
        <taxon>Nocardioidaceae</taxon>
        <taxon>Nocardioides</taxon>
    </lineage>
</organism>
<evidence type="ECO:0000256" key="1">
    <source>
        <dbReference type="SAM" id="MobiDB-lite"/>
    </source>
</evidence>
<dbReference type="EMBL" id="JACGXA010000005">
    <property type="protein sequence ID" value="MBA8806038.1"/>
    <property type="molecule type" value="Genomic_DNA"/>
</dbReference>
<dbReference type="RefSeq" id="WP_182542039.1">
    <property type="nucleotide sequence ID" value="NZ_JACGXA010000005.1"/>
</dbReference>
<evidence type="ECO:0000313" key="4">
    <source>
        <dbReference type="Proteomes" id="UP000580910"/>
    </source>
</evidence>
<accession>A0A7W3PBT7</accession>
<sequence length="77" mass="8270">MPIKKATTTEDLTASAEATDPTPQELVDRVEEHTAPEVVARVDDVQYVKVKSPTGDVTTVPEGILDALLESGYSKSK</sequence>
<proteinExistence type="predicted"/>
<dbReference type="EMBL" id="JACGXA010000006">
    <property type="protein sequence ID" value="MBA8806049.1"/>
    <property type="molecule type" value="Genomic_DNA"/>
</dbReference>
<keyword evidence="4" id="KW-1185">Reference proteome</keyword>
<comment type="caution">
    <text evidence="2">The sequence shown here is derived from an EMBL/GenBank/DDBJ whole genome shotgun (WGS) entry which is preliminary data.</text>
</comment>
<feature type="region of interest" description="Disordered" evidence="1">
    <location>
        <begin position="1"/>
        <end position="24"/>
    </location>
</feature>
<reference evidence="2 4" key="1">
    <citation type="submission" date="2020-07" db="EMBL/GenBank/DDBJ databases">
        <title>Sequencing the genomes of 1000 actinobacteria strains.</title>
        <authorList>
            <person name="Klenk H.-P."/>
        </authorList>
    </citation>
    <scope>NUCLEOTIDE SEQUENCE [LARGE SCALE GENOMIC DNA]</scope>
    <source>
        <strain evidence="2 4">DSM 21349</strain>
    </source>
</reference>